<dbReference type="RefSeq" id="XP_006825983.1">
    <property type="nucleotide sequence ID" value="XM_006825920.1"/>
</dbReference>
<dbReference type="Gene3D" id="3.30.160.60">
    <property type="entry name" value="Classic Zinc Finger"/>
    <property type="match status" value="1"/>
</dbReference>
<name>A0ABM0N142_SACKO</name>
<dbReference type="SUPFAM" id="SSF57845">
    <property type="entry name" value="B-box zinc-binding domain"/>
    <property type="match status" value="1"/>
</dbReference>
<accession>A0ABM0N142</accession>
<evidence type="ECO:0000313" key="2">
    <source>
        <dbReference type="RefSeq" id="XP_006825983.1"/>
    </source>
</evidence>
<dbReference type="InterPro" id="IPR013783">
    <property type="entry name" value="Ig-like_fold"/>
</dbReference>
<dbReference type="PANTHER" id="PTHR25462:SF303">
    <property type="entry name" value="E3 UBIQUITIN-PROTEIN LIGASE TRIM71"/>
    <property type="match status" value="1"/>
</dbReference>
<dbReference type="Gene3D" id="2.60.40.10">
    <property type="entry name" value="Immunoglobulins"/>
    <property type="match status" value="1"/>
</dbReference>
<protein>
    <submittedName>
        <fullName evidence="2">Uncharacterized protein LOC102801819</fullName>
    </submittedName>
</protein>
<evidence type="ECO:0000313" key="1">
    <source>
        <dbReference type="Proteomes" id="UP000694865"/>
    </source>
</evidence>
<reference evidence="2" key="1">
    <citation type="submission" date="2025-08" db="UniProtKB">
        <authorList>
            <consortium name="RefSeq"/>
        </authorList>
    </citation>
    <scope>IDENTIFICATION</scope>
    <source>
        <tissue evidence="2">Testes</tissue>
    </source>
</reference>
<gene>
    <name evidence="2" type="primary">LOC102801819</name>
</gene>
<dbReference type="PANTHER" id="PTHR25462">
    <property type="entry name" value="BONUS, ISOFORM C-RELATED"/>
    <property type="match status" value="1"/>
</dbReference>
<dbReference type="Proteomes" id="UP000694865">
    <property type="component" value="Unplaced"/>
</dbReference>
<dbReference type="InterPro" id="IPR047153">
    <property type="entry name" value="TRIM45/56/19-like"/>
</dbReference>
<keyword evidence="1" id="KW-1185">Reference proteome</keyword>
<sequence>MCCVQCEVAVCAECIIIDHHLHSHKYLKDAADEYKEELAVRVVKLKDKEASTTDAQVLVQTISESLENNLALQKKKLAEHTETTIESITTKVRKNAKKLMEEMDLNYTNKQTDLQVHLKELECSGSGLKYAQEFAEHLIHYVSPTLLISSKTGIASQLQELNQVKERHELVNDDYIEFLPSGEFCSTGTLGELLSRVPFEIASISQDPRVGDRCNIIVSPGNADLSTKVRATPINFVKALMKTSDENTEDVQFLDNKDNTISVVYTTTMMGVHELSITAYQTHILDHLLRSTWLLKRSYYVNLVVMVREMNNYVIHWE</sequence>
<dbReference type="InterPro" id="IPR014756">
    <property type="entry name" value="Ig_E-set"/>
</dbReference>
<dbReference type="SUPFAM" id="SSF81296">
    <property type="entry name" value="E set domains"/>
    <property type="match status" value="1"/>
</dbReference>
<organism evidence="1 2">
    <name type="scientific">Saccoglossus kowalevskii</name>
    <name type="common">Acorn worm</name>
    <dbReference type="NCBI Taxonomy" id="10224"/>
    <lineage>
        <taxon>Eukaryota</taxon>
        <taxon>Metazoa</taxon>
        <taxon>Hemichordata</taxon>
        <taxon>Enteropneusta</taxon>
        <taxon>Harrimaniidae</taxon>
        <taxon>Saccoglossus</taxon>
    </lineage>
</organism>
<dbReference type="GeneID" id="102801819"/>
<proteinExistence type="predicted"/>